<dbReference type="CDD" id="cd05797">
    <property type="entry name" value="Ribosomal_L10"/>
    <property type="match status" value="1"/>
</dbReference>
<dbReference type="GO" id="GO:0070180">
    <property type="term" value="F:large ribosomal subunit rRNA binding"/>
    <property type="evidence" value="ECO:0007669"/>
    <property type="project" value="UniProtKB-UniRule"/>
</dbReference>
<evidence type="ECO:0000256" key="3">
    <source>
        <dbReference type="ARBA" id="ARBA00023274"/>
    </source>
</evidence>
<dbReference type="STRING" id="1802525.A2975_01685"/>
<dbReference type="InterPro" id="IPR043141">
    <property type="entry name" value="Ribosomal_uL10-like_sf"/>
</dbReference>
<dbReference type="NCBIfam" id="NF000955">
    <property type="entry name" value="PRK00099.1-1"/>
    <property type="match status" value="1"/>
</dbReference>
<dbReference type="Gene3D" id="6.10.250.290">
    <property type="match status" value="1"/>
</dbReference>
<keyword evidence="5" id="KW-0694">RNA-binding</keyword>
<evidence type="ECO:0000256" key="4">
    <source>
        <dbReference type="ARBA" id="ARBA00035202"/>
    </source>
</evidence>
<dbReference type="InterPro" id="IPR047865">
    <property type="entry name" value="Ribosomal_uL10_bac_type"/>
</dbReference>
<dbReference type="SUPFAM" id="SSF160369">
    <property type="entry name" value="Ribosomal protein L10-like"/>
    <property type="match status" value="1"/>
</dbReference>
<dbReference type="HAMAP" id="MF_00362">
    <property type="entry name" value="Ribosomal_uL10"/>
    <property type="match status" value="1"/>
</dbReference>
<gene>
    <name evidence="5" type="primary">rplJ</name>
    <name evidence="6" type="ORF">A2975_01685</name>
</gene>
<dbReference type="EMBL" id="MGHL01000001">
    <property type="protein sequence ID" value="OGM70964.1"/>
    <property type="molecule type" value="Genomic_DNA"/>
</dbReference>
<dbReference type="Pfam" id="PF00466">
    <property type="entry name" value="Ribosomal_L10"/>
    <property type="match status" value="1"/>
</dbReference>
<comment type="subunit">
    <text evidence="5">Part of the ribosomal stalk of the 50S ribosomal subunit. The N-terminus interacts with L11 and the large rRNA to form the base of the stalk. The C-terminus forms an elongated spine to which L12 dimers bind in a sequential fashion forming a multimeric L10(L12)X complex.</text>
</comment>
<dbReference type="Proteomes" id="UP000178429">
    <property type="component" value="Unassembled WGS sequence"/>
</dbReference>
<name>A0A1F8C3W2_9BACT</name>
<organism evidence="6 7">
    <name type="scientific">Candidatus Woesebacteria bacterium RIFCSPLOWO2_01_FULL_44_14</name>
    <dbReference type="NCBI Taxonomy" id="1802525"/>
    <lineage>
        <taxon>Bacteria</taxon>
        <taxon>Candidatus Woeseibacteriota</taxon>
    </lineage>
</organism>
<dbReference type="Gene3D" id="3.30.70.1730">
    <property type="match status" value="1"/>
</dbReference>
<dbReference type="GO" id="GO:0006412">
    <property type="term" value="P:translation"/>
    <property type="evidence" value="ECO:0007669"/>
    <property type="project" value="UniProtKB-UniRule"/>
</dbReference>
<evidence type="ECO:0000256" key="1">
    <source>
        <dbReference type="ARBA" id="ARBA00008889"/>
    </source>
</evidence>
<keyword evidence="2 5" id="KW-0689">Ribosomal protein</keyword>
<proteinExistence type="inferred from homology"/>
<evidence type="ECO:0000313" key="7">
    <source>
        <dbReference type="Proteomes" id="UP000178429"/>
    </source>
</evidence>
<reference evidence="6 7" key="1">
    <citation type="journal article" date="2016" name="Nat. Commun.">
        <title>Thousands of microbial genomes shed light on interconnected biogeochemical processes in an aquifer system.</title>
        <authorList>
            <person name="Anantharaman K."/>
            <person name="Brown C.T."/>
            <person name="Hug L.A."/>
            <person name="Sharon I."/>
            <person name="Castelle C.J."/>
            <person name="Probst A.J."/>
            <person name="Thomas B.C."/>
            <person name="Singh A."/>
            <person name="Wilkins M.J."/>
            <person name="Karaoz U."/>
            <person name="Brodie E.L."/>
            <person name="Williams K.H."/>
            <person name="Hubbard S.S."/>
            <person name="Banfield J.F."/>
        </authorList>
    </citation>
    <scope>NUCLEOTIDE SEQUENCE [LARGE SCALE GENOMIC DNA]</scope>
</reference>
<dbReference type="PANTHER" id="PTHR11560">
    <property type="entry name" value="39S RIBOSOMAL PROTEIN L10, MITOCHONDRIAL"/>
    <property type="match status" value="1"/>
</dbReference>
<evidence type="ECO:0000256" key="2">
    <source>
        <dbReference type="ARBA" id="ARBA00022980"/>
    </source>
</evidence>
<protein>
    <recommendedName>
        <fullName evidence="4 5">Large ribosomal subunit protein uL10</fullName>
    </recommendedName>
</protein>
<dbReference type="GO" id="GO:0005840">
    <property type="term" value="C:ribosome"/>
    <property type="evidence" value="ECO:0007669"/>
    <property type="project" value="UniProtKB-KW"/>
</dbReference>
<comment type="function">
    <text evidence="5">Forms part of the ribosomal stalk, playing a central role in the interaction of the ribosome with GTP-bound translation factors.</text>
</comment>
<accession>A0A1F8C3W2</accession>
<dbReference type="GO" id="GO:1990904">
    <property type="term" value="C:ribonucleoprotein complex"/>
    <property type="evidence" value="ECO:0007669"/>
    <property type="project" value="UniProtKB-KW"/>
</dbReference>
<keyword evidence="3 5" id="KW-0687">Ribonucleoprotein</keyword>
<comment type="caution">
    <text evidence="6">The sequence shown here is derived from an EMBL/GenBank/DDBJ whole genome shotgun (WGS) entry which is preliminary data.</text>
</comment>
<evidence type="ECO:0000256" key="5">
    <source>
        <dbReference type="HAMAP-Rule" id="MF_00362"/>
    </source>
</evidence>
<dbReference type="InterPro" id="IPR001790">
    <property type="entry name" value="Ribosomal_uL10"/>
</dbReference>
<keyword evidence="5" id="KW-0699">rRNA-binding</keyword>
<sequence length="189" mass="20548">MPRKKASASWARFFMTNRDKKEKQVESLGQELATTKSIVLVDFAGMNVKLQQELKRRLADVGASMNVVKNTLLKLAFAKTKATADLANDEILQDQTAVILSSEDAISPIQVLGKFLSEFELPTFKVGIVEGSFQDKDSLTKIASLPSKEVLAAQVIGTLVSPMYGIVSVLNAKMQELVFVLGQAKGGDN</sequence>
<comment type="similarity">
    <text evidence="1 5">Belongs to the universal ribosomal protein uL10 family.</text>
</comment>
<dbReference type="InterPro" id="IPR022973">
    <property type="entry name" value="Ribosomal_uL10_bac"/>
</dbReference>
<evidence type="ECO:0000313" key="6">
    <source>
        <dbReference type="EMBL" id="OGM70964.1"/>
    </source>
</evidence>
<dbReference type="AlphaFoldDB" id="A0A1F8C3W2"/>